<dbReference type="STRING" id="1454001.AW08_00661"/>
<keyword evidence="3" id="KW-1185">Reference proteome</keyword>
<evidence type="ECO:0000313" key="3">
    <source>
        <dbReference type="Proteomes" id="UP000020218"/>
    </source>
</evidence>
<evidence type="ECO:0000313" key="2">
    <source>
        <dbReference type="EMBL" id="EXI68839.1"/>
    </source>
</evidence>
<organism evidence="2 3">
    <name type="scientific">Candidatus Accumulibacter adjunctus</name>
    <dbReference type="NCBI Taxonomy" id="1454001"/>
    <lineage>
        <taxon>Bacteria</taxon>
        <taxon>Pseudomonadati</taxon>
        <taxon>Pseudomonadota</taxon>
        <taxon>Betaproteobacteria</taxon>
        <taxon>Candidatus Accumulibacter</taxon>
    </lineage>
</organism>
<feature type="domain" description="Novel STAND NTPase 1" evidence="1">
    <location>
        <begin position="11"/>
        <end position="97"/>
    </location>
</feature>
<comment type="caution">
    <text evidence="2">The sequence shown here is derived from an EMBL/GenBank/DDBJ whole genome shotgun (WGS) entry which is preliminary data.</text>
</comment>
<feature type="domain" description="Novel STAND NTPase 1" evidence="1">
    <location>
        <begin position="257"/>
        <end position="563"/>
    </location>
</feature>
<accession>A0A011PR64</accession>
<protein>
    <recommendedName>
        <fullName evidence="1">Novel STAND NTPase 1 domain-containing protein</fullName>
    </recommendedName>
</protein>
<dbReference type="SUPFAM" id="SSF52540">
    <property type="entry name" value="P-loop containing nucleoside triphosphate hydrolases"/>
    <property type="match status" value="1"/>
</dbReference>
<gene>
    <name evidence="2" type="ORF">AW08_00661</name>
</gene>
<dbReference type="AlphaFoldDB" id="A0A011PR64"/>
<dbReference type="Proteomes" id="UP000020218">
    <property type="component" value="Unassembled WGS sequence"/>
</dbReference>
<evidence type="ECO:0000259" key="1">
    <source>
        <dbReference type="Pfam" id="PF20703"/>
    </source>
</evidence>
<dbReference type="PATRIC" id="fig|1454001.3.peg.839"/>
<reference evidence="2" key="1">
    <citation type="submission" date="2014-02" db="EMBL/GenBank/DDBJ databases">
        <title>Expanding our view of genomic diversity in Candidatus Accumulibacter clades.</title>
        <authorList>
            <person name="Skennerton C.T."/>
            <person name="Barr J.J."/>
            <person name="Slater F.R."/>
            <person name="Bond P.L."/>
            <person name="Tyson G.W."/>
        </authorList>
    </citation>
    <scope>NUCLEOTIDE SEQUENCE [LARGE SCALE GENOMIC DNA]</scope>
</reference>
<proteinExistence type="predicted"/>
<name>A0A011PR64_9PROT</name>
<dbReference type="InterPro" id="IPR049052">
    <property type="entry name" value="nSTAND1"/>
</dbReference>
<dbReference type="EMBL" id="JFAX01000003">
    <property type="protein sequence ID" value="EXI68839.1"/>
    <property type="molecule type" value="Genomic_DNA"/>
</dbReference>
<dbReference type="InterPro" id="IPR027417">
    <property type="entry name" value="P-loop_NTPase"/>
</dbReference>
<dbReference type="Pfam" id="PF20703">
    <property type="entry name" value="nSTAND1"/>
    <property type="match status" value="2"/>
</dbReference>
<sequence length="703" mass="79450">MTTPMIEQYKPYKGPESYQVEDAAFFFGRREVADQIVAHVLSAQMSLLHAQSGAGKTSLLNALVIPQLEQRGWTPVRILPQNDPVRATRIACLQYVLPPPEAEALALRRALDGLFAATDDPTLDELLARYDDREILPLHDPRKRCLIAPVPLEGSCARYPALDGGKVTPYICRLLRSSLDLATVADHLAAIATACGTGSESWQPVRGDTRVRQLLHILDGPACRAAYATTLDYLDLPVRELRPFIDNLLRIYGSVRPGFCLVLLFDQFEELFTRFVDAGSLHAPGSHDMPDWRLRVEFIDELRTLCREPPAEDGRRRRGRRSPLPVRFLLSMRSEYIAQLRPIREFVPELDRSACQLELLTQASARQAIEEPAVLYGYTYEEECFNQILADLLKEERYIEPAHLSLVCEKLWLESGRQLVSRAAPAAAGELPTVPLATYAERLHGARGILRDFLHDFLVALADDDERREALELIEPLITGSGTRNIVERRQLIHFPFRDPTRRTALLDKLVNRTLVRIEPRLGGQFIEITHEFLIPAIQEALQKYLYGNVEYQQFRVALRALAESQRDPAASATDSVINRAEFAILDRNRQRVQWNGWAVEQMLRAWLCHGSGGEQRPTLRYWLDAANGLAAIADLGTIRQRLAGSAAGPGFLSRPELQQINANRDRQAFTPAERQAILRSELLRATAEEHADVRHWTQQVMQ</sequence>